<dbReference type="SUPFAM" id="SSF56712">
    <property type="entry name" value="Prokaryotic type I DNA topoisomerase"/>
    <property type="match status" value="1"/>
</dbReference>
<dbReference type="AlphaFoldDB" id="A0A645G673"/>
<dbReference type="EC" id="5.6.2.2" evidence="1"/>
<dbReference type="Gene3D" id="1.10.460.10">
    <property type="entry name" value="Topoisomerase I, domain 2"/>
    <property type="match status" value="1"/>
</dbReference>
<protein>
    <submittedName>
        <fullName evidence="1">DNA topoisomerase 3</fullName>
        <ecNumber evidence="1">5.6.2.2</ecNumber>
    </submittedName>
</protein>
<gene>
    <name evidence="1" type="primary">topB_40</name>
    <name evidence="1" type="ORF">SDC9_169761</name>
</gene>
<proteinExistence type="predicted"/>
<sequence length="188" mass="21751">MSKGEQLLKLVPPDLKSPTLTALWEQKLTKIAKGQLHDAPFLAEMKEYTKTLVNTIKSAQGEYHYDNMTRTRCPQCNQFLLEVNGKKGKMLVCPDRECGYRQNLSFVSNARCPQCHKKLEVVGEGEKRIYTCKCGFREKYDRFNQVLSENRQHASKTEIKRFEQEQAKRVEQDSVSAFALAWENAKKK</sequence>
<comment type="caution">
    <text evidence="1">The sequence shown here is derived from an EMBL/GenBank/DDBJ whole genome shotgun (WGS) entry which is preliminary data.</text>
</comment>
<dbReference type="InterPro" id="IPR013824">
    <property type="entry name" value="Topo_IA_cen_sub1"/>
</dbReference>
<reference evidence="1" key="1">
    <citation type="submission" date="2019-08" db="EMBL/GenBank/DDBJ databases">
        <authorList>
            <person name="Kucharzyk K."/>
            <person name="Murdoch R.W."/>
            <person name="Higgins S."/>
            <person name="Loffler F."/>
        </authorList>
    </citation>
    <scope>NUCLEOTIDE SEQUENCE</scope>
</reference>
<accession>A0A645G673</accession>
<dbReference type="EMBL" id="VSSQ01070598">
    <property type="protein sequence ID" value="MPN22378.1"/>
    <property type="molecule type" value="Genomic_DNA"/>
</dbReference>
<evidence type="ECO:0000313" key="1">
    <source>
        <dbReference type="EMBL" id="MPN22378.1"/>
    </source>
</evidence>
<organism evidence="1">
    <name type="scientific">bioreactor metagenome</name>
    <dbReference type="NCBI Taxonomy" id="1076179"/>
    <lineage>
        <taxon>unclassified sequences</taxon>
        <taxon>metagenomes</taxon>
        <taxon>ecological metagenomes</taxon>
    </lineage>
</organism>
<name>A0A645G673_9ZZZZ</name>
<dbReference type="GO" id="GO:0003918">
    <property type="term" value="F:DNA topoisomerase type II (double strand cut, ATP-hydrolyzing) activity"/>
    <property type="evidence" value="ECO:0007669"/>
    <property type="project" value="UniProtKB-EC"/>
</dbReference>
<keyword evidence="1" id="KW-0413">Isomerase</keyword>
<dbReference type="InterPro" id="IPR023405">
    <property type="entry name" value="Topo_IA_core_domain"/>
</dbReference>